<feature type="transmembrane region" description="Helical" evidence="6">
    <location>
        <begin position="365"/>
        <end position="383"/>
    </location>
</feature>
<gene>
    <name evidence="8" type="ORF">ACET3X_003689</name>
</gene>
<evidence type="ECO:0000313" key="8">
    <source>
        <dbReference type="EMBL" id="KAL1799652.1"/>
    </source>
</evidence>
<dbReference type="RefSeq" id="XP_069310236.1">
    <property type="nucleotide sequence ID" value="XM_069448992.1"/>
</dbReference>
<feature type="transmembrane region" description="Helical" evidence="6">
    <location>
        <begin position="312"/>
        <end position="332"/>
    </location>
</feature>
<comment type="subcellular location">
    <subcellularLocation>
        <location evidence="1">Membrane</location>
        <topology evidence="1">Multi-pass membrane protein</topology>
    </subcellularLocation>
</comment>
<dbReference type="EMBL" id="JBHGVX010000002">
    <property type="protein sequence ID" value="KAL1799652.1"/>
    <property type="molecule type" value="Genomic_DNA"/>
</dbReference>
<dbReference type="InterPro" id="IPR004841">
    <property type="entry name" value="AA-permease/SLC12A_dom"/>
</dbReference>
<protein>
    <recommendedName>
        <fullName evidence="7">Amino acid permease/ SLC12A domain-containing protein</fullName>
    </recommendedName>
</protein>
<feature type="transmembrane region" description="Helical" evidence="6">
    <location>
        <begin position="20"/>
        <end position="38"/>
    </location>
</feature>
<evidence type="ECO:0000313" key="9">
    <source>
        <dbReference type="Proteomes" id="UP001578633"/>
    </source>
</evidence>
<comment type="caution">
    <text evidence="8">The sequence shown here is derived from an EMBL/GenBank/DDBJ whole genome shotgun (WGS) entry which is preliminary data.</text>
</comment>
<name>A0ABR3UTN9_9PLEO</name>
<evidence type="ECO:0000256" key="1">
    <source>
        <dbReference type="ARBA" id="ARBA00004141"/>
    </source>
</evidence>
<dbReference type="InterPro" id="IPR050524">
    <property type="entry name" value="APC_YAT"/>
</dbReference>
<feature type="transmembrane region" description="Helical" evidence="6">
    <location>
        <begin position="44"/>
        <end position="64"/>
    </location>
</feature>
<evidence type="ECO:0000256" key="3">
    <source>
        <dbReference type="ARBA" id="ARBA00022989"/>
    </source>
</evidence>
<feature type="transmembrane region" description="Helical" evidence="6">
    <location>
        <begin position="93"/>
        <end position="114"/>
    </location>
</feature>
<feature type="transmembrane region" description="Helical" evidence="6">
    <location>
        <begin position="167"/>
        <end position="184"/>
    </location>
</feature>
<feature type="transmembrane region" description="Helical" evidence="6">
    <location>
        <begin position="134"/>
        <end position="155"/>
    </location>
</feature>
<feature type="transmembrane region" description="Helical" evidence="6">
    <location>
        <begin position="463"/>
        <end position="483"/>
    </location>
</feature>
<proteinExistence type="predicted"/>
<keyword evidence="4 6" id="KW-0472">Membrane</keyword>
<dbReference type="PANTHER" id="PTHR43341:SF9">
    <property type="entry name" value="DICARBOXYLIC AMINO ACID PERMEASE"/>
    <property type="match status" value="1"/>
</dbReference>
<dbReference type="Pfam" id="PF00324">
    <property type="entry name" value="AA_permease"/>
    <property type="match status" value="1"/>
</dbReference>
<evidence type="ECO:0000256" key="2">
    <source>
        <dbReference type="ARBA" id="ARBA00022692"/>
    </source>
</evidence>
<feature type="transmembrane region" description="Helical" evidence="6">
    <location>
        <begin position="489"/>
        <end position="508"/>
    </location>
</feature>
<evidence type="ECO:0000259" key="7">
    <source>
        <dbReference type="Pfam" id="PF00324"/>
    </source>
</evidence>
<keyword evidence="3 6" id="KW-1133">Transmembrane helix</keyword>
<evidence type="ECO:0000256" key="5">
    <source>
        <dbReference type="SAM" id="MobiDB-lite"/>
    </source>
</evidence>
<keyword evidence="9" id="KW-1185">Reference proteome</keyword>
<sequence>MPERRAPRDESLRQGLRGWMIFFIIISTVIGAGIFSNGGTAMRVAGPAGALVALLVMSIIAICVSECISELAQLFPVPNAVVEYVRKFIDEDFGWAIGIAYWLTYASIFAAQNMAASRLSEYWGGPNRQIYRTAVFYVASPIVMLVINTAGVHWFGWIEAVGGALKMLLVAGTTLALWIMAGTKRNNELQAGFKHNPEFAKNDVAAVCSVIPIVAFGFIGLEAISVTAFEAAPKSLAWPSRFVAYIASSMYLLCLLSQCLNIPWTNPDLPEIYGGIGEIQTRDDDSGSDASFSNILAIMAIRQWDKNNLDGFINGAIIFSVLSASNTALYISSRTLYGMALRIQDSSVLGKAAKAFKKVDHKTGVPLRALLLSWVSFIWVPFLSLGNNDRLQIQYIVEIIQLASSIGCLVVWASLCVAYLKFWNSQRKYDRDLGDNVHYARFQRESEENKAHAFLMSLQPAPAIITVLGCMCIFAFGSATWWYSDITVGKFFIAYAAQVIVLVILAALKVTRLWRTGSFWAFKHPGFTGFSQNLDDLNRLIRDDSVEPTAETDPAESSSQSRNESSQSNIAIANDSNQHARRLEQEK</sequence>
<dbReference type="PANTHER" id="PTHR43341">
    <property type="entry name" value="AMINO ACID PERMEASE"/>
    <property type="match status" value="1"/>
</dbReference>
<dbReference type="Proteomes" id="UP001578633">
    <property type="component" value="Chromosome 2"/>
</dbReference>
<evidence type="ECO:0000256" key="6">
    <source>
        <dbReference type="SAM" id="Phobius"/>
    </source>
</evidence>
<feature type="domain" description="Amino acid permease/ SLC12A" evidence="7">
    <location>
        <begin position="21"/>
        <end position="510"/>
    </location>
</feature>
<feature type="region of interest" description="Disordered" evidence="5">
    <location>
        <begin position="545"/>
        <end position="587"/>
    </location>
</feature>
<dbReference type="Gene3D" id="1.20.1740.10">
    <property type="entry name" value="Amino acid/polyamine transporter I"/>
    <property type="match status" value="1"/>
</dbReference>
<feature type="transmembrane region" description="Helical" evidence="6">
    <location>
        <begin position="204"/>
        <end position="230"/>
    </location>
</feature>
<accession>A0ABR3UTN9</accession>
<feature type="compositionally biased region" description="Low complexity" evidence="5">
    <location>
        <begin position="556"/>
        <end position="569"/>
    </location>
</feature>
<evidence type="ECO:0000256" key="4">
    <source>
        <dbReference type="ARBA" id="ARBA00023136"/>
    </source>
</evidence>
<feature type="transmembrane region" description="Helical" evidence="6">
    <location>
        <begin position="395"/>
        <end position="420"/>
    </location>
</feature>
<keyword evidence="2 6" id="KW-0812">Transmembrane</keyword>
<reference evidence="8 9" key="1">
    <citation type="submission" date="2024-09" db="EMBL/GenBank/DDBJ databases">
        <title>T2T genomes of carrot and Alternaria dauci and their utility for understanding host-pathogen interaction during carrot leaf blight disease.</title>
        <authorList>
            <person name="Liu W."/>
            <person name="Xu S."/>
            <person name="Ou C."/>
            <person name="Liu X."/>
            <person name="Zhuang F."/>
            <person name="Deng X.W."/>
        </authorList>
    </citation>
    <scope>NUCLEOTIDE SEQUENCE [LARGE SCALE GENOMIC DNA]</scope>
    <source>
        <strain evidence="8 9">A2016</strain>
    </source>
</reference>
<dbReference type="GeneID" id="96084011"/>
<organism evidence="8 9">
    <name type="scientific">Alternaria dauci</name>
    <dbReference type="NCBI Taxonomy" id="48095"/>
    <lineage>
        <taxon>Eukaryota</taxon>
        <taxon>Fungi</taxon>
        <taxon>Dikarya</taxon>
        <taxon>Ascomycota</taxon>
        <taxon>Pezizomycotina</taxon>
        <taxon>Dothideomycetes</taxon>
        <taxon>Pleosporomycetidae</taxon>
        <taxon>Pleosporales</taxon>
        <taxon>Pleosporineae</taxon>
        <taxon>Pleosporaceae</taxon>
        <taxon>Alternaria</taxon>
        <taxon>Alternaria sect. Porri</taxon>
    </lineage>
</organism>